<comment type="caution">
    <text evidence="4">The sequence shown here is derived from an EMBL/GenBank/DDBJ whole genome shotgun (WGS) entry which is preliminary data.</text>
</comment>
<proteinExistence type="predicted"/>
<dbReference type="AlphaFoldDB" id="A0A5S5DND3"/>
<accession>A0A5S5DND3</accession>
<dbReference type="Gene3D" id="2.40.170.20">
    <property type="entry name" value="TonB-dependent receptor, beta-barrel domain"/>
    <property type="match status" value="1"/>
</dbReference>
<keyword evidence="5" id="KW-1185">Reference proteome</keyword>
<reference evidence="4 5" key="1">
    <citation type="submission" date="2019-07" db="EMBL/GenBank/DDBJ databases">
        <title>Genomic Encyclopedia of Archaeal and Bacterial Type Strains, Phase II (KMG-II): from individual species to whole genera.</title>
        <authorList>
            <person name="Goeker M."/>
        </authorList>
    </citation>
    <scope>NUCLEOTIDE SEQUENCE [LARGE SCALE GENOMIC DNA]</scope>
    <source>
        <strain evidence="4 5">DSM 18850</strain>
    </source>
</reference>
<evidence type="ECO:0000256" key="1">
    <source>
        <dbReference type="ARBA" id="ARBA00004442"/>
    </source>
</evidence>
<sequence>MIRPECIFFIGTFLAILFFSNPAKLGAQVKAVIYVSDARSGIPIENTNVTNLETGTTWTTDAGGSCRITVSDNGRLSISHVSFQDTIVQVASALRPIHVALYPLELNVVEVYADQPFNRKAALGVNRVSLPFLTASPSFLGEPDILKGLTFLPGVTDGKEGYSHLFVRGGNQDQNQILLDGATMLNVNHFGGYISMFQPELVGGVDFYKNYWPSEFGGWLSSVLDIRTKEGNYKEHHQSFQFGLVAPKFSASGPLATDKLSYRIGMRRTIVDLATGAVARKIRRGDRSGDVGNLFTQDLTVRLDGRLGNNQHLSLTALHARDRHSFLERYPLYNQLSEDNYGINNEVLALNYKANLGMSTSLRGHASYSNYKHFYDAYSKGDDGPNYGGMEHNSLETSSVIGNSVSSIKFNVHGKTHFNNSLALHYGIEREEFDYRISLNRSQAVDGEITRDYNQSMETTDISNTAFSVDILYRPGNRFQINSGVRLSRYSYGKYATLLPEPKILLTYQLNDRSTINAAFNIQRQSTMLLGFTDDIGRFREFYISNDGISALSQSRQWSLGYFRNPVGLLDNMSVELFFKDQSDVVKFVPSTDFDKDVVEYSSFLHRNGRLRAYGLEVFLQKTTGKLHGSLSYTYAKSQSVFGSLNGGNWFDSDFDFRHSVNYLMMYNFGRGYRLSGAWTYKTGRPFTVPTSTAEIGNWRSTFPIMEGLNNMRLPAFHRLDINIERRWKTRRGNTRWFGVGVYNVYNRVNPFFAQPSDIPGKLEVTGMFPVMPSFNIGFEL</sequence>
<evidence type="ECO:0000313" key="5">
    <source>
        <dbReference type="Proteomes" id="UP000325105"/>
    </source>
</evidence>
<dbReference type="SUPFAM" id="SSF56935">
    <property type="entry name" value="Porins"/>
    <property type="match status" value="1"/>
</dbReference>
<keyword evidence="4" id="KW-0675">Receptor</keyword>
<protein>
    <submittedName>
        <fullName evidence="4">TonB-dependent receptor-like protein</fullName>
    </submittedName>
</protein>
<comment type="subcellular location">
    <subcellularLocation>
        <location evidence="1">Cell outer membrane</location>
    </subcellularLocation>
</comment>
<dbReference type="SUPFAM" id="SSF49464">
    <property type="entry name" value="Carboxypeptidase regulatory domain-like"/>
    <property type="match status" value="1"/>
</dbReference>
<evidence type="ECO:0000256" key="3">
    <source>
        <dbReference type="ARBA" id="ARBA00023237"/>
    </source>
</evidence>
<dbReference type="EMBL" id="VNHX01000006">
    <property type="protein sequence ID" value="TYP96322.1"/>
    <property type="molecule type" value="Genomic_DNA"/>
</dbReference>
<evidence type="ECO:0000313" key="4">
    <source>
        <dbReference type="EMBL" id="TYP96322.1"/>
    </source>
</evidence>
<dbReference type="GO" id="GO:0009279">
    <property type="term" value="C:cell outer membrane"/>
    <property type="evidence" value="ECO:0007669"/>
    <property type="project" value="UniProtKB-SubCell"/>
</dbReference>
<dbReference type="OrthoDB" id="9803050at2"/>
<dbReference type="InterPro" id="IPR036942">
    <property type="entry name" value="Beta-barrel_TonB_sf"/>
</dbReference>
<keyword evidence="2" id="KW-0472">Membrane</keyword>
<dbReference type="InterPro" id="IPR008969">
    <property type="entry name" value="CarboxyPept-like_regulatory"/>
</dbReference>
<evidence type="ECO:0000256" key="2">
    <source>
        <dbReference type="ARBA" id="ARBA00023136"/>
    </source>
</evidence>
<organism evidence="4 5">
    <name type="scientific">Sphingobacterium allocomposti</name>
    <dbReference type="NCBI Taxonomy" id="415956"/>
    <lineage>
        <taxon>Bacteria</taxon>
        <taxon>Pseudomonadati</taxon>
        <taxon>Bacteroidota</taxon>
        <taxon>Sphingobacteriia</taxon>
        <taxon>Sphingobacteriales</taxon>
        <taxon>Sphingobacteriaceae</taxon>
        <taxon>Sphingobacterium</taxon>
    </lineage>
</organism>
<name>A0A5S5DND3_9SPHI</name>
<keyword evidence="3" id="KW-0998">Cell outer membrane</keyword>
<gene>
    <name evidence="4" type="ORF">BC792_10629</name>
</gene>
<dbReference type="Proteomes" id="UP000325105">
    <property type="component" value="Unassembled WGS sequence"/>
</dbReference>